<evidence type="ECO:0000313" key="3">
    <source>
        <dbReference type="EMBL" id="SLM28682.1"/>
    </source>
</evidence>
<dbReference type="PANTHER" id="PTHR43174:SF1">
    <property type="entry name" value="UDP-N-ACETYLGLUCOSAMINE 2-EPIMERASE"/>
    <property type="match status" value="1"/>
</dbReference>
<dbReference type="EC" id="5.1.3.14" evidence="3"/>
<dbReference type="SUPFAM" id="SSF53756">
    <property type="entry name" value="UDP-Glycosyltransferase/glycogen phosphorylase"/>
    <property type="match status" value="1"/>
</dbReference>
<keyword evidence="1 3" id="KW-0413">Isomerase</keyword>
<evidence type="ECO:0000256" key="1">
    <source>
        <dbReference type="RuleBase" id="RU003513"/>
    </source>
</evidence>
<dbReference type="InterPro" id="IPR003331">
    <property type="entry name" value="UDP_GlcNAc_Epimerase_2_dom"/>
</dbReference>
<evidence type="ECO:0000313" key="4">
    <source>
        <dbReference type="Proteomes" id="UP000191931"/>
    </source>
</evidence>
<protein>
    <submittedName>
        <fullName evidence="3">UDP-N-acetylglucosamine 2-epimerase</fullName>
        <ecNumber evidence="3">5.1.3.14</ecNumber>
    </submittedName>
</protein>
<feature type="domain" description="UDP-N-acetylglucosamine 2-epimerase" evidence="2">
    <location>
        <begin position="8"/>
        <end position="113"/>
    </location>
</feature>
<dbReference type="AlphaFoldDB" id="A0A1W1H887"/>
<comment type="similarity">
    <text evidence="1">Belongs to the UDP-N-acetylglucosamine 2-epimerase family.</text>
</comment>
<dbReference type="Proteomes" id="UP000191931">
    <property type="component" value="Unassembled WGS sequence"/>
</dbReference>
<organism evidence="3 4">
    <name type="scientific">Desulfamplus magnetovallimortis</name>
    <dbReference type="NCBI Taxonomy" id="1246637"/>
    <lineage>
        <taxon>Bacteria</taxon>
        <taxon>Pseudomonadati</taxon>
        <taxon>Thermodesulfobacteriota</taxon>
        <taxon>Desulfobacteria</taxon>
        <taxon>Desulfobacterales</taxon>
        <taxon>Desulfobacteraceae</taxon>
        <taxon>Desulfamplus</taxon>
    </lineage>
</organism>
<reference evidence="3 4" key="1">
    <citation type="submission" date="2017-03" db="EMBL/GenBank/DDBJ databases">
        <authorList>
            <person name="Afonso C.L."/>
            <person name="Miller P.J."/>
            <person name="Scott M.A."/>
            <person name="Spackman E."/>
            <person name="Goraichik I."/>
            <person name="Dimitrov K.M."/>
            <person name="Suarez D.L."/>
            <person name="Swayne D.E."/>
        </authorList>
    </citation>
    <scope>NUCLEOTIDE SEQUENCE [LARGE SCALE GENOMIC DNA]</scope>
    <source>
        <strain evidence="3">PRJEB14757</strain>
    </source>
</reference>
<dbReference type="Gene3D" id="3.40.50.2000">
    <property type="entry name" value="Glycogen Phosphorylase B"/>
    <property type="match status" value="1"/>
</dbReference>
<dbReference type="EMBL" id="FWEV01000051">
    <property type="protein sequence ID" value="SLM28682.1"/>
    <property type="molecule type" value="Genomic_DNA"/>
</dbReference>
<dbReference type="RefSeq" id="WP_080805099.1">
    <property type="nucleotide sequence ID" value="NZ_LT828549.1"/>
</dbReference>
<dbReference type="GO" id="GO:0008761">
    <property type="term" value="F:UDP-N-acetylglucosamine 2-epimerase activity"/>
    <property type="evidence" value="ECO:0007669"/>
    <property type="project" value="UniProtKB-EC"/>
</dbReference>
<name>A0A1W1H887_9BACT</name>
<gene>
    <name evidence="3" type="ORF">MTBBW1_1440002</name>
</gene>
<accession>A0A1W1H887</accession>
<keyword evidence="4" id="KW-1185">Reference proteome</keyword>
<dbReference type="STRING" id="1246637.MTBBW1_1440002"/>
<dbReference type="Pfam" id="PF02350">
    <property type="entry name" value="Epimerase_2"/>
    <property type="match status" value="1"/>
</dbReference>
<evidence type="ECO:0000259" key="2">
    <source>
        <dbReference type="Pfam" id="PF02350"/>
    </source>
</evidence>
<dbReference type="InterPro" id="IPR029767">
    <property type="entry name" value="WecB-like"/>
</dbReference>
<proteinExistence type="inferred from homology"/>
<dbReference type="PANTHER" id="PTHR43174">
    <property type="entry name" value="UDP-N-ACETYLGLUCOSAMINE 2-EPIMERASE"/>
    <property type="match status" value="1"/>
</dbReference>
<sequence>MEAFGIEPADNIHLMEPLSYMAFLNLWKDAKVALTDSGGLQEETTALGIPCLTIRENTERPITITEGTNALVGASREAILNAYGKVNAEEWKKGQRPKFWDGKASERIVEILKA</sequence>